<evidence type="ECO:0000313" key="2">
    <source>
        <dbReference type="Proteomes" id="UP000267096"/>
    </source>
</evidence>
<organism evidence="3">
    <name type="scientific">Anisakis simplex</name>
    <name type="common">Herring worm</name>
    <dbReference type="NCBI Taxonomy" id="6269"/>
    <lineage>
        <taxon>Eukaryota</taxon>
        <taxon>Metazoa</taxon>
        <taxon>Ecdysozoa</taxon>
        <taxon>Nematoda</taxon>
        <taxon>Chromadorea</taxon>
        <taxon>Rhabditida</taxon>
        <taxon>Spirurina</taxon>
        <taxon>Ascaridomorpha</taxon>
        <taxon>Ascaridoidea</taxon>
        <taxon>Anisakidae</taxon>
        <taxon>Anisakis</taxon>
        <taxon>Anisakis simplex complex</taxon>
    </lineage>
</organism>
<sequence length="71" mass="7850">MKGAESFTKRPPLSLRWNGRLLPDLTAYSKDDNANSSTTIDSFGKKQITIADKQNTLEGNETQPFTFDGIA</sequence>
<reference evidence="3" key="1">
    <citation type="submission" date="2017-02" db="UniProtKB">
        <authorList>
            <consortium name="WormBaseParasite"/>
        </authorList>
    </citation>
    <scope>IDENTIFICATION</scope>
</reference>
<keyword evidence="2" id="KW-1185">Reference proteome</keyword>
<dbReference type="AlphaFoldDB" id="A0A0M3JY29"/>
<evidence type="ECO:0000313" key="1">
    <source>
        <dbReference type="EMBL" id="VDK48073.1"/>
    </source>
</evidence>
<accession>A0A0M3JY29</accession>
<gene>
    <name evidence="1" type="ORF">ASIM_LOCUS12754</name>
</gene>
<evidence type="ECO:0000313" key="3">
    <source>
        <dbReference type="WBParaSite" id="ASIM_0001332601-mRNA-1"/>
    </source>
</evidence>
<name>A0A0M3JY29_ANISI</name>
<proteinExistence type="predicted"/>
<dbReference type="EMBL" id="UYRR01031243">
    <property type="protein sequence ID" value="VDK48073.1"/>
    <property type="molecule type" value="Genomic_DNA"/>
</dbReference>
<dbReference type="WBParaSite" id="ASIM_0001332601-mRNA-1">
    <property type="protein sequence ID" value="ASIM_0001332601-mRNA-1"/>
    <property type="gene ID" value="ASIM_0001332601"/>
</dbReference>
<reference evidence="1 2" key="2">
    <citation type="submission" date="2018-11" db="EMBL/GenBank/DDBJ databases">
        <authorList>
            <consortium name="Pathogen Informatics"/>
        </authorList>
    </citation>
    <scope>NUCLEOTIDE SEQUENCE [LARGE SCALE GENOMIC DNA]</scope>
</reference>
<protein>
    <submittedName>
        <fullName evidence="3">Lipoprotein</fullName>
    </submittedName>
</protein>
<dbReference type="Proteomes" id="UP000267096">
    <property type="component" value="Unassembled WGS sequence"/>
</dbReference>